<evidence type="ECO:0000313" key="3">
    <source>
        <dbReference type="Proteomes" id="UP000664940"/>
    </source>
</evidence>
<proteinExistence type="predicted"/>
<sequence length="141" mass="15463">MMCLGVGLCGFLLIGTLCVSWICVTCSLIKLGKFSFISFSTRFSIPCSSSSPSGIPVVRILLCFILSCISLNPSLFFLSLFSFSCSFWMLFSALSSSSLIRSSASLILLFIPSTVFFSLEIVFFISSSPLLRVSISFFMFI</sequence>
<comment type="caution">
    <text evidence="2">The sequence shown here is derived from an EMBL/GenBank/DDBJ whole genome shotgun (WGS) entry which is preliminary data.</text>
</comment>
<keyword evidence="1" id="KW-0472">Membrane</keyword>
<feature type="transmembrane region" description="Helical" evidence="1">
    <location>
        <begin position="58"/>
        <end position="91"/>
    </location>
</feature>
<name>A0A833Z383_9CHIR</name>
<evidence type="ECO:0000313" key="2">
    <source>
        <dbReference type="EMBL" id="KAF6086349.1"/>
    </source>
</evidence>
<feature type="transmembrane region" description="Helical" evidence="1">
    <location>
        <begin position="103"/>
        <end position="125"/>
    </location>
</feature>
<protein>
    <submittedName>
        <fullName evidence="2">Uncharacterized protein</fullName>
    </submittedName>
</protein>
<keyword evidence="1" id="KW-1133">Transmembrane helix</keyword>
<accession>A0A833Z383</accession>
<organism evidence="2 3">
    <name type="scientific">Phyllostomus discolor</name>
    <name type="common">pale spear-nosed bat</name>
    <dbReference type="NCBI Taxonomy" id="89673"/>
    <lineage>
        <taxon>Eukaryota</taxon>
        <taxon>Metazoa</taxon>
        <taxon>Chordata</taxon>
        <taxon>Craniata</taxon>
        <taxon>Vertebrata</taxon>
        <taxon>Euteleostomi</taxon>
        <taxon>Mammalia</taxon>
        <taxon>Eutheria</taxon>
        <taxon>Laurasiatheria</taxon>
        <taxon>Chiroptera</taxon>
        <taxon>Yangochiroptera</taxon>
        <taxon>Phyllostomidae</taxon>
        <taxon>Phyllostominae</taxon>
        <taxon>Phyllostomus</taxon>
    </lineage>
</organism>
<gene>
    <name evidence="2" type="ORF">HJG60_008514</name>
</gene>
<reference evidence="2 3" key="1">
    <citation type="journal article" date="2020" name="Nature">
        <title>Six reference-quality genomes reveal evolution of bat adaptations.</title>
        <authorList>
            <person name="Jebb D."/>
            <person name="Huang Z."/>
            <person name="Pippel M."/>
            <person name="Hughes G.M."/>
            <person name="Lavrichenko K."/>
            <person name="Devanna P."/>
            <person name="Winkler S."/>
            <person name="Jermiin L.S."/>
            <person name="Skirmuntt E.C."/>
            <person name="Katzourakis A."/>
            <person name="Burkitt-Gray L."/>
            <person name="Ray D.A."/>
            <person name="Sullivan K.A.M."/>
            <person name="Roscito J.G."/>
            <person name="Kirilenko B.M."/>
            <person name="Davalos L.M."/>
            <person name="Corthals A.P."/>
            <person name="Power M.L."/>
            <person name="Jones G."/>
            <person name="Ransome R.D."/>
            <person name="Dechmann D.K.N."/>
            <person name="Locatelli A.G."/>
            <person name="Puechmaille S.J."/>
            <person name="Fedrigo O."/>
            <person name="Jarvis E.D."/>
            <person name="Hiller M."/>
            <person name="Vernes S.C."/>
            <person name="Myers E.W."/>
            <person name="Teeling E.C."/>
        </authorList>
    </citation>
    <scope>NUCLEOTIDE SEQUENCE [LARGE SCALE GENOMIC DNA]</scope>
    <source>
        <strain evidence="2">Bat1K_MPI-CBG_1</strain>
    </source>
</reference>
<dbReference type="Proteomes" id="UP000664940">
    <property type="component" value="Unassembled WGS sequence"/>
</dbReference>
<keyword evidence="1" id="KW-0812">Transmembrane</keyword>
<dbReference type="EMBL" id="JABVXQ010000011">
    <property type="protein sequence ID" value="KAF6086349.1"/>
    <property type="molecule type" value="Genomic_DNA"/>
</dbReference>
<dbReference type="AlphaFoldDB" id="A0A833Z383"/>
<evidence type="ECO:0000256" key="1">
    <source>
        <dbReference type="SAM" id="Phobius"/>
    </source>
</evidence>